<sequence>MLKLMISQFKPYLASPEKNAEKHYQIIEEAVSARCNVVIFPELSMTGYDLRDAVSDVAMDLNSEIIRRIKEYSNYISIVFGFVYEEQPGCFYNAAAYAEQGEILSIHKKVFLPAYGLFDEKRYFSEGSSFTFFDTKFFRGSILICEDALHADSLLHIAENNVDMVFIPAGSPLRGIGESGFYAEKVWDYTCGYISTNMTSTVVFVNRAGVEEGVTFWGGSKIYKAGGSIECSLPFLKEDKCIVKLDRDNIRQERIKNPLVLKDKLRISYRTNMTQR</sequence>
<dbReference type="Pfam" id="PF00795">
    <property type="entry name" value="CN_hydrolase"/>
    <property type="match status" value="1"/>
</dbReference>
<dbReference type="Proteomes" id="UP000006621">
    <property type="component" value="Chromosome"/>
</dbReference>
<evidence type="ECO:0000259" key="2">
    <source>
        <dbReference type="PROSITE" id="PS50263"/>
    </source>
</evidence>
<dbReference type="EMBL" id="CP002858">
    <property type="protein sequence ID" value="AEI15448.1"/>
    <property type="molecule type" value="Genomic_DNA"/>
</dbReference>
<name>F8E3U6_FLESM</name>
<keyword evidence="1" id="KW-0378">Hydrolase</keyword>
<evidence type="ECO:0000313" key="4">
    <source>
        <dbReference type="Proteomes" id="UP000006621"/>
    </source>
</evidence>
<evidence type="ECO:0000313" key="3">
    <source>
        <dbReference type="EMBL" id="AEI15448.1"/>
    </source>
</evidence>
<dbReference type="PANTHER" id="PTHR43674">
    <property type="entry name" value="NITRILASE C965.09-RELATED"/>
    <property type="match status" value="1"/>
</dbReference>
<dbReference type="eggNOG" id="COG0388">
    <property type="taxonomic scope" value="Bacteria"/>
</dbReference>
<dbReference type="STRING" id="717231.Flexsi_1810"/>
<dbReference type="AlphaFoldDB" id="F8E3U6"/>
<dbReference type="PANTHER" id="PTHR43674:SF2">
    <property type="entry name" value="BETA-UREIDOPROPIONASE"/>
    <property type="match status" value="1"/>
</dbReference>
<dbReference type="GO" id="GO:0016811">
    <property type="term" value="F:hydrolase activity, acting on carbon-nitrogen (but not peptide) bonds, in linear amides"/>
    <property type="evidence" value="ECO:0007669"/>
    <property type="project" value="TreeGrafter"/>
</dbReference>
<dbReference type="InterPro" id="IPR036526">
    <property type="entry name" value="C-N_Hydrolase_sf"/>
</dbReference>
<evidence type="ECO:0000256" key="1">
    <source>
        <dbReference type="ARBA" id="ARBA00022801"/>
    </source>
</evidence>
<accession>F8E3U6</accession>
<dbReference type="SUPFAM" id="SSF56317">
    <property type="entry name" value="Carbon-nitrogen hydrolase"/>
    <property type="match status" value="1"/>
</dbReference>
<dbReference type="PROSITE" id="PS50263">
    <property type="entry name" value="CN_HYDROLASE"/>
    <property type="match status" value="1"/>
</dbReference>
<dbReference type="KEGG" id="fsi:Flexsi_1810"/>
<reference evidence="4" key="2">
    <citation type="submission" date="2011-06" db="EMBL/GenBank/DDBJ databases">
        <title>The complete genome of Flexistipes sinusarabici DSM 4947.</title>
        <authorList>
            <person name="Lucas S."/>
            <person name="Han J."/>
            <person name="Lapidus A."/>
            <person name="Bruce D."/>
            <person name="Goodwin L."/>
            <person name="Pitluck S."/>
            <person name="Peters L."/>
            <person name="Kyrpides N."/>
            <person name="Mavromatis K."/>
            <person name="Ivanova N."/>
            <person name="Mikhailova N."/>
            <person name="Chertkov O."/>
            <person name="Detter J.C."/>
            <person name="Tapia R."/>
            <person name="Han C."/>
            <person name="Land M."/>
            <person name="Hauser L."/>
            <person name="Markowitz V."/>
            <person name="Cheng J.-F."/>
            <person name="Hugenholtz P."/>
            <person name="Woyke T."/>
            <person name="Wu D."/>
            <person name="Spring S."/>
            <person name="Schroeder M."/>
            <person name="Brambilla E."/>
            <person name="Klenk H.-P."/>
            <person name="Eisen J.A."/>
        </authorList>
    </citation>
    <scope>NUCLEOTIDE SEQUENCE [LARGE SCALE GENOMIC DNA]</scope>
    <source>
        <strain evidence="4">DSM 4947 / MAS 10</strain>
    </source>
</reference>
<protein>
    <submittedName>
        <fullName evidence="3">Nitrilase/cyanide hydratase and apolipoprotein N-acyltransferase</fullName>
    </submittedName>
</protein>
<proteinExistence type="predicted"/>
<dbReference type="InterPro" id="IPR003010">
    <property type="entry name" value="C-N_Hydrolase"/>
</dbReference>
<dbReference type="Gene3D" id="3.60.110.10">
    <property type="entry name" value="Carbon-nitrogen hydrolase"/>
    <property type="match status" value="1"/>
</dbReference>
<dbReference type="OrthoDB" id="9760188at2"/>
<dbReference type="HOGENOM" id="CLU_030130_3_6_0"/>
<gene>
    <name evidence="3" type="ordered locus">Flexsi_1810</name>
</gene>
<feature type="domain" description="CN hydrolase" evidence="2">
    <location>
        <begin position="2"/>
        <end position="247"/>
    </location>
</feature>
<reference evidence="3 4" key="1">
    <citation type="journal article" date="2011" name="Stand. Genomic Sci.">
        <title>Genome sequence of the moderately thermophilic halophile Flexistipes sinusarabici strain (MAS10).</title>
        <authorList>
            <person name="Lapidus A."/>
            <person name="Chertkov O."/>
            <person name="Nolan M."/>
            <person name="Lucas S."/>
            <person name="Hammon N."/>
            <person name="Deshpande S."/>
            <person name="Cheng J.F."/>
            <person name="Tapia R."/>
            <person name="Han C."/>
            <person name="Goodwin L."/>
            <person name="Pitluck S."/>
            <person name="Liolios K."/>
            <person name="Pagani I."/>
            <person name="Ivanova N."/>
            <person name="Huntemann M."/>
            <person name="Mavromatis K."/>
            <person name="Mikhailova N."/>
            <person name="Pati A."/>
            <person name="Chen A."/>
            <person name="Palaniappan K."/>
            <person name="Land M."/>
            <person name="Hauser L."/>
            <person name="Brambilla E.M."/>
            <person name="Rohde M."/>
            <person name="Abt B."/>
            <person name="Spring S."/>
            <person name="Goker M."/>
            <person name="Bristow J."/>
            <person name="Eisen J.A."/>
            <person name="Markowitz V."/>
            <person name="Hugenholtz P."/>
            <person name="Kyrpides N.C."/>
            <person name="Klenk H.P."/>
            <person name="Woyke T."/>
        </authorList>
    </citation>
    <scope>NUCLEOTIDE SEQUENCE [LARGE SCALE GENOMIC DNA]</scope>
    <source>
        <strain evidence="4">DSM 4947 / MAS 10</strain>
    </source>
</reference>
<keyword evidence="4" id="KW-1185">Reference proteome</keyword>
<organism evidence="3 4">
    <name type="scientific">Flexistipes sinusarabici (strain ATCC 49648 / DSM 4947 / MAS 10)</name>
    <dbReference type="NCBI Taxonomy" id="717231"/>
    <lineage>
        <taxon>Bacteria</taxon>
        <taxon>Pseudomonadati</taxon>
        <taxon>Deferribacterota</taxon>
        <taxon>Deferribacteres</taxon>
        <taxon>Deferribacterales</taxon>
        <taxon>Flexistipitaceae</taxon>
        <taxon>Flexistipes</taxon>
    </lineage>
</organism>
<dbReference type="InterPro" id="IPR050345">
    <property type="entry name" value="Aliph_Amidase/BUP"/>
</dbReference>